<evidence type="ECO:0000256" key="1">
    <source>
        <dbReference type="SAM" id="MobiDB-lite"/>
    </source>
</evidence>
<keyword evidence="3" id="KW-1185">Reference proteome</keyword>
<gene>
    <name evidence="2" type="ORF">SAMN02982985_02244</name>
</gene>
<dbReference type="Proteomes" id="UP000199470">
    <property type="component" value="Unassembled WGS sequence"/>
</dbReference>
<dbReference type="AlphaFoldDB" id="A0A1I4M4V2"/>
<accession>A0A1I4M4V2</accession>
<feature type="compositionally biased region" description="Basic residues" evidence="1">
    <location>
        <begin position="58"/>
        <end position="68"/>
    </location>
</feature>
<protein>
    <submittedName>
        <fullName evidence="2">Uncharacterized protein</fullName>
    </submittedName>
</protein>
<dbReference type="STRING" id="758825.SAMN02982985_02244"/>
<feature type="region of interest" description="Disordered" evidence="1">
    <location>
        <begin position="1"/>
        <end position="68"/>
    </location>
</feature>
<sequence length="68" mass="7156">MQAQKNPRQRHAGGRAPQGAARPAASAPGRGAPNWRRVLLDATAGAQPDADLAAGLARPRRRGLPRKD</sequence>
<evidence type="ECO:0000313" key="2">
    <source>
        <dbReference type="EMBL" id="SFL98239.1"/>
    </source>
</evidence>
<feature type="compositionally biased region" description="Low complexity" evidence="1">
    <location>
        <begin position="14"/>
        <end position="33"/>
    </location>
</feature>
<feature type="compositionally biased region" description="Low complexity" evidence="1">
    <location>
        <begin position="48"/>
        <end position="57"/>
    </location>
</feature>
<dbReference type="EMBL" id="FOTW01000010">
    <property type="protein sequence ID" value="SFL98239.1"/>
    <property type="molecule type" value="Genomic_DNA"/>
</dbReference>
<evidence type="ECO:0000313" key="3">
    <source>
        <dbReference type="Proteomes" id="UP000199470"/>
    </source>
</evidence>
<proteinExistence type="predicted"/>
<name>A0A1I4M4V2_9BURK</name>
<dbReference type="RefSeq" id="WP_093387542.1">
    <property type="nucleotide sequence ID" value="NZ_FOTW01000010.1"/>
</dbReference>
<organism evidence="2 3">
    <name type="scientific">Rugamonas rubra</name>
    <dbReference type="NCBI Taxonomy" id="758825"/>
    <lineage>
        <taxon>Bacteria</taxon>
        <taxon>Pseudomonadati</taxon>
        <taxon>Pseudomonadota</taxon>
        <taxon>Betaproteobacteria</taxon>
        <taxon>Burkholderiales</taxon>
        <taxon>Oxalobacteraceae</taxon>
        <taxon>Telluria group</taxon>
        <taxon>Rugamonas</taxon>
    </lineage>
</organism>
<reference evidence="2 3" key="1">
    <citation type="submission" date="2016-10" db="EMBL/GenBank/DDBJ databases">
        <authorList>
            <person name="de Groot N.N."/>
        </authorList>
    </citation>
    <scope>NUCLEOTIDE SEQUENCE [LARGE SCALE GENOMIC DNA]</scope>
    <source>
        <strain evidence="2 3">ATCC 43154</strain>
    </source>
</reference>